<organism evidence="2 3">
    <name type="scientific">Phytoactinopolyspora halotolerans</name>
    <dbReference type="NCBI Taxonomy" id="1981512"/>
    <lineage>
        <taxon>Bacteria</taxon>
        <taxon>Bacillati</taxon>
        <taxon>Actinomycetota</taxon>
        <taxon>Actinomycetes</taxon>
        <taxon>Jiangellales</taxon>
        <taxon>Jiangellaceae</taxon>
        <taxon>Phytoactinopolyspora</taxon>
    </lineage>
</organism>
<dbReference type="EMBL" id="JAAGOA010000043">
    <property type="protein sequence ID" value="NEE04753.1"/>
    <property type="molecule type" value="Genomic_DNA"/>
</dbReference>
<proteinExistence type="predicted"/>
<dbReference type="InterPro" id="IPR001466">
    <property type="entry name" value="Beta-lactam-related"/>
</dbReference>
<dbReference type="PANTHER" id="PTHR43283:SF7">
    <property type="entry name" value="BETA-LACTAMASE-RELATED DOMAIN-CONTAINING PROTEIN"/>
    <property type="match status" value="1"/>
</dbReference>
<feature type="domain" description="Beta-lactamase-related" evidence="1">
    <location>
        <begin position="24"/>
        <end position="292"/>
    </location>
</feature>
<comment type="caution">
    <text evidence="2">The sequence shown here is derived from an EMBL/GenBank/DDBJ whole genome shotgun (WGS) entry which is preliminary data.</text>
</comment>
<evidence type="ECO:0000313" key="2">
    <source>
        <dbReference type="EMBL" id="NEE04753.1"/>
    </source>
</evidence>
<dbReference type="InterPro" id="IPR050789">
    <property type="entry name" value="Diverse_Enzym_Activities"/>
</dbReference>
<name>A0A6L9SI07_9ACTN</name>
<dbReference type="RefSeq" id="WP_163745301.1">
    <property type="nucleotide sequence ID" value="NZ_JAAGOA010000043.1"/>
</dbReference>
<dbReference type="AlphaFoldDB" id="A0A6L9SI07"/>
<dbReference type="SUPFAM" id="SSF56601">
    <property type="entry name" value="beta-lactamase/transpeptidase-like"/>
    <property type="match status" value="1"/>
</dbReference>
<evidence type="ECO:0000313" key="3">
    <source>
        <dbReference type="Proteomes" id="UP000475214"/>
    </source>
</evidence>
<reference evidence="2 3" key="1">
    <citation type="submission" date="2020-02" db="EMBL/GenBank/DDBJ databases">
        <authorList>
            <person name="Li X.-J."/>
            <person name="Han X.-M."/>
        </authorList>
    </citation>
    <scope>NUCLEOTIDE SEQUENCE [LARGE SCALE GENOMIC DNA]</scope>
    <source>
        <strain evidence="2 3">CCTCC AB 2017055</strain>
    </source>
</reference>
<sequence>MSSPIAELEPLSRAATGLGFAVHSVEVTVDGEPVVSAAVPGLGVHAPHRMYSISKTVTGLAVGLLADEGRLSLDDAVTSHFPEFGPCHPWVEATTLRHMLSMLGPHAATTYKLFEGGWLESYFTVPPTHPPGTGFTYDTSASYVLAALVERVAGTSLVDYLRPRLLDPLGASEHVRFLTGPEPVSHGGSGLICTPRDLLLLAHLLLDDGVGDGARLLPADYLRAATTVQADTAMHTWGAPFRGGYGYQFWLPPQGGFLMFGLGGQIVYGDPEHRLAVVVTADTQPVQGGDQRLLDLVLRHLVAPLVEQSTGRPATGLRPASTEAETELSWPLPAHDAAHAVPTTGRFAACADDAWPGDLELDVTADGGTLRSPSDDWSLELVCGAATPQPFGPESRPAVVTAGWAAPRTLDVVCWVVDDELAVVRLRLHVGEDGTITARGQGFGETFDPRWTFCGAYRSGGDLTLHAR</sequence>
<dbReference type="Proteomes" id="UP000475214">
    <property type="component" value="Unassembled WGS sequence"/>
</dbReference>
<protein>
    <submittedName>
        <fullName evidence="2">Beta-lactamase family protein</fullName>
    </submittedName>
</protein>
<dbReference type="InterPro" id="IPR012338">
    <property type="entry name" value="Beta-lactam/transpept-like"/>
</dbReference>
<evidence type="ECO:0000259" key="1">
    <source>
        <dbReference type="Pfam" id="PF00144"/>
    </source>
</evidence>
<dbReference type="Pfam" id="PF00144">
    <property type="entry name" value="Beta-lactamase"/>
    <property type="match status" value="1"/>
</dbReference>
<accession>A0A6L9SI07</accession>
<keyword evidence="3" id="KW-1185">Reference proteome</keyword>
<gene>
    <name evidence="2" type="ORF">G1H10_31785</name>
</gene>
<dbReference type="Gene3D" id="3.40.710.10">
    <property type="entry name" value="DD-peptidase/beta-lactamase superfamily"/>
    <property type="match status" value="1"/>
</dbReference>
<dbReference type="PANTHER" id="PTHR43283">
    <property type="entry name" value="BETA-LACTAMASE-RELATED"/>
    <property type="match status" value="1"/>
</dbReference>